<evidence type="ECO:0000313" key="2">
    <source>
        <dbReference type="Proteomes" id="UP000821853"/>
    </source>
</evidence>
<dbReference type="EMBL" id="JABSTR010000005">
    <property type="protein sequence ID" value="KAH9370435.1"/>
    <property type="molecule type" value="Genomic_DNA"/>
</dbReference>
<proteinExistence type="predicted"/>
<dbReference type="VEuPathDB" id="VectorBase:HLOH_043295"/>
<protein>
    <submittedName>
        <fullName evidence="1">Uncharacterized protein</fullName>
    </submittedName>
</protein>
<dbReference type="Proteomes" id="UP000821853">
    <property type="component" value="Chromosome 3"/>
</dbReference>
<gene>
    <name evidence="1" type="ORF">HPB48_008677</name>
</gene>
<organism evidence="1 2">
    <name type="scientific">Haemaphysalis longicornis</name>
    <name type="common">Bush tick</name>
    <dbReference type="NCBI Taxonomy" id="44386"/>
    <lineage>
        <taxon>Eukaryota</taxon>
        <taxon>Metazoa</taxon>
        <taxon>Ecdysozoa</taxon>
        <taxon>Arthropoda</taxon>
        <taxon>Chelicerata</taxon>
        <taxon>Arachnida</taxon>
        <taxon>Acari</taxon>
        <taxon>Parasitiformes</taxon>
        <taxon>Ixodida</taxon>
        <taxon>Ixodoidea</taxon>
        <taxon>Ixodidae</taxon>
        <taxon>Haemaphysalinae</taxon>
        <taxon>Haemaphysalis</taxon>
    </lineage>
</organism>
<keyword evidence="2" id="KW-1185">Reference proteome</keyword>
<dbReference type="AlphaFoldDB" id="A0A9J6G5R6"/>
<accession>A0A9J6G5R6</accession>
<reference evidence="1 2" key="1">
    <citation type="journal article" date="2020" name="Cell">
        <title>Large-Scale Comparative Analyses of Tick Genomes Elucidate Their Genetic Diversity and Vector Capacities.</title>
        <authorList>
            <consortium name="Tick Genome and Microbiome Consortium (TIGMIC)"/>
            <person name="Jia N."/>
            <person name="Wang J."/>
            <person name="Shi W."/>
            <person name="Du L."/>
            <person name="Sun Y."/>
            <person name="Zhan W."/>
            <person name="Jiang J.F."/>
            <person name="Wang Q."/>
            <person name="Zhang B."/>
            <person name="Ji P."/>
            <person name="Bell-Sakyi L."/>
            <person name="Cui X.M."/>
            <person name="Yuan T.T."/>
            <person name="Jiang B.G."/>
            <person name="Yang W.F."/>
            <person name="Lam T.T."/>
            <person name="Chang Q.C."/>
            <person name="Ding S.J."/>
            <person name="Wang X.J."/>
            <person name="Zhu J.G."/>
            <person name="Ruan X.D."/>
            <person name="Zhao L."/>
            <person name="Wei J.T."/>
            <person name="Ye R.Z."/>
            <person name="Que T.C."/>
            <person name="Du C.H."/>
            <person name="Zhou Y.H."/>
            <person name="Cheng J.X."/>
            <person name="Dai P.F."/>
            <person name="Guo W.B."/>
            <person name="Han X.H."/>
            <person name="Huang E.J."/>
            <person name="Li L.F."/>
            <person name="Wei W."/>
            <person name="Gao Y.C."/>
            <person name="Liu J.Z."/>
            <person name="Shao H.Z."/>
            <person name="Wang X."/>
            <person name="Wang C.C."/>
            <person name="Yang T.C."/>
            <person name="Huo Q.B."/>
            <person name="Li W."/>
            <person name="Chen H.Y."/>
            <person name="Chen S.E."/>
            <person name="Zhou L.G."/>
            <person name="Ni X.B."/>
            <person name="Tian J.H."/>
            <person name="Sheng Y."/>
            <person name="Liu T."/>
            <person name="Pan Y.S."/>
            <person name="Xia L.Y."/>
            <person name="Li J."/>
            <person name="Zhao F."/>
            <person name="Cao W.C."/>
        </authorList>
    </citation>
    <scope>NUCLEOTIDE SEQUENCE [LARGE SCALE GENOMIC DNA]</scope>
    <source>
        <strain evidence="1">HaeL-2018</strain>
    </source>
</reference>
<comment type="caution">
    <text evidence="1">The sequence shown here is derived from an EMBL/GenBank/DDBJ whole genome shotgun (WGS) entry which is preliminary data.</text>
</comment>
<evidence type="ECO:0000313" key="1">
    <source>
        <dbReference type="EMBL" id="KAH9370435.1"/>
    </source>
</evidence>
<sequence length="77" mass="9083">MVVLNGYTVIRKALLDRRHEFAGRFPAKMGELYTLGCRFIRQHAFKYRAMTNDIFFSQSQMRELMAGVSKRDTLVHR</sequence>
<name>A0A9J6G5R6_HAELO</name>